<dbReference type="SUPFAM" id="SSF53254">
    <property type="entry name" value="Phosphoglycerate mutase-like"/>
    <property type="match status" value="1"/>
</dbReference>
<dbReference type="GO" id="GO:0016791">
    <property type="term" value="F:phosphatase activity"/>
    <property type="evidence" value="ECO:0007669"/>
    <property type="project" value="UniProtKB-ARBA"/>
</dbReference>
<dbReference type="InterPro" id="IPR051710">
    <property type="entry name" value="Phosphatase_SH3-domain"/>
</dbReference>
<dbReference type="CDD" id="cd07067">
    <property type="entry name" value="HP_PGM_like"/>
    <property type="match status" value="1"/>
</dbReference>
<dbReference type="Gene3D" id="3.40.50.1240">
    <property type="entry name" value="Phosphoglycerate mutase-like"/>
    <property type="match status" value="1"/>
</dbReference>
<dbReference type="FunFam" id="3.40.50.1240:FF:000034">
    <property type="entry name" value="Transcription factor TFIIIC subunit"/>
    <property type="match status" value="1"/>
</dbReference>
<name>A0A1B7TE02_9ASCO</name>
<proteinExistence type="predicted"/>
<dbReference type="InterPro" id="IPR013078">
    <property type="entry name" value="His_Pase_superF_clade-1"/>
</dbReference>
<feature type="compositionally biased region" description="Basic and acidic residues" evidence="1">
    <location>
        <begin position="297"/>
        <end position="314"/>
    </location>
</feature>
<comment type="caution">
    <text evidence="2">The sequence shown here is derived from an EMBL/GenBank/DDBJ whole genome shotgun (WGS) entry which is preliminary data.</text>
</comment>
<dbReference type="OrthoDB" id="414418at2759"/>
<evidence type="ECO:0000256" key="1">
    <source>
        <dbReference type="SAM" id="MobiDB-lite"/>
    </source>
</evidence>
<sequence>MAIKTIYLLRHGYRSNWLPEPHPESPTGIEADVLLAHHGLEQADELSQYLSSDEFKNKPQLIISSPFIRCIETIRPTAQKLDLEIIIDRGIGEWFKKDRCVETTVVNGTEEKTVPLPAGLEKLQEVFAKDNLKLNQYWESAIPNIKGESQQEIQERAHKALPLIVARIEKEYPEIETILLCTHAATKIALGMAILGYDNLTATFPNAAKGQFDHIRAGSCSLDSFSIPIESDAPFYDRDWTMTMNGNTSFLTKGEEMHWDFRNGFEAGSDADIKYRQEIAKLEAKHGVTMAKCSTVDAKEGDQQENTKKKENNNKRSSQKDYGLQI</sequence>
<organism evidence="2 3">
    <name type="scientific">Hanseniaspora valbyensis NRRL Y-1626</name>
    <dbReference type="NCBI Taxonomy" id="766949"/>
    <lineage>
        <taxon>Eukaryota</taxon>
        <taxon>Fungi</taxon>
        <taxon>Dikarya</taxon>
        <taxon>Ascomycota</taxon>
        <taxon>Saccharomycotina</taxon>
        <taxon>Saccharomycetes</taxon>
        <taxon>Saccharomycodales</taxon>
        <taxon>Saccharomycodaceae</taxon>
        <taxon>Hanseniaspora</taxon>
    </lineage>
</organism>
<accession>A0A1B7TE02</accession>
<gene>
    <name evidence="2" type="ORF">HANVADRAFT_73538</name>
</gene>
<keyword evidence="3" id="KW-1185">Reference proteome</keyword>
<dbReference type="PANTHER" id="PTHR16469:SF51">
    <property type="entry name" value="TRANSCRIPTION FACTOR TAU 55 KDA SUBUNIT"/>
    <property type="match status" value="1"/>
</dbReference>
<evidence type="ECO:0000313" key="2">
    <source>
        <dbReference type="EMBL" id="OBA26986.1"/>
    </source>
</evidence>
<dbReference type="InterPro" id="IPR029033">
    <property type="entry name" value="His_PPase_superfam"/>
</dbReference>
<evidence type="ECO:0000313" key="3">
    <source>
        <dbReference type="Proteomes" id="UP000092321"/>
    </source>
</evidence>
<dbReference type="EMBL" id="LXPE01000012">
    <property type="protein sequence ID" value="OBA26986.1"/>
    <property type="molecule type" value="Genomic_DNA"/>
</dbReference>
<dbReference type="Pfam" id="PF00300">
    <property type="entry name" value="His_Phos_1"/>
    <property type="match status" value="1"/>
</dbReference>
<dbReference type="Proteomes" id="UP000092321">
    <property type="component" value="Unassembled WGS sequence"/>
</dbReference>
<dbReference type="AlphaFoldDB" id="A0A1B7TE02"/>
<dbReference type="PANTHER" id="PTHR16469">
    <property type="entry name" value="UBIQUITIN-ASSOCIATED AND SH3 DOMAIN-CONTAINING BA-RELATED"/>
    <property type="match status" value="1"/>
</dbReference>
<feature type="region of interest" description="Disordered" evidence="1">
    <location>
        <begin position="295"/>
        <end position="326"/>
    </location>
</feature>
<reference evidence="3" key="1">
    <citation type="journal article" date="2016" name="Proc. Natl. Acad. Sci. U.S.A.">
        <title>Comparative genomics of biotechnologically important yeasts.</title>
        <authorList>
            <person name="Riley R."/>
            <person name="Haridas S."/>
            <person name="Wolfe K.H."/>
            <person name="Lopes M.R."/>
            <person name="Hittinger C.T."/>
            <person name="Goeker M."/>
            <person name="Salamov A.A."/>
            <person name="Wisecaver J.H."/>
            <person name="Long T.M."/>
            <person name="Calvey C.H."/>
            <person name="Aerts A.L."/>
            <person name="Barry K.W."/>
            <person name="Choi C."/>
            <person name="Clum A."/>
            <person name="Coughlan A.Y."/>
            <person name="Deshpande S."/>
            <person name="Douglass A.P."/>
            <person name="Hanson S.J."/>
            <person name="Klenk H.-P."/>
            <person name="LaButti K.M."/>
            <person name="Lapidus A."/>
            <person name="Lindquist E.A."/>
            <person name="Lipzen A.M."/>
            <person name="Meier-Kolthoff J.P."/>
            <person name="Ohm R.A."/>
            <person name="Otillar R.P."/>
            <person name="Pangilinan J.L."/>
            <person name="Peng Y."/>
            <person name="Rokas A."/>
            <person name="Rosa C.A."/>
            <person name="Scheuner C."/>
            <person name="Sibirny A.A."/>
            <person name="Slot J.C."/>
            <person name="Stielow J.B."/>
            <person name="Sun H."/>
            <person name="Kurtzman C.P."/>
            <person name="Blackwell M."/>
            <person name="Grigoriev I.V."/>
            <person name="Jeffries T.W."/>
        </authorList>
    </citation>
    <scope>NUCLEOTIDE SEQUENCE [LARGE SCALE GENOMIC DNA]</scope>
    <source>
        <strain evidence="3">NRRL Y-1626</strain>
    </source>
</reference>
<protein>
    <submittedName>
        <fullName evidence="2">Phosphoglycerate mutase-like protein</fullName>
    </submittedName>
</protein>